<keyword evidence="2" id="KW-0812">Transmembrane</keyword>
<keyword evidence="2" id="KW-0472">Membrane</keyword>
<comment type="caution">
    <text evidence="3">The sequence shown here is derived from an EMBL/GenBank/DDBJ whole genome shotgun (WGS) entry which is preliminary data.</text>
</comment>
<keyword evidence="2" id="KW-1133">Transmembrane helix</keyword>
<evidence type="ECO:0000313" key="3">
    <source>
        <dbReference type="EMBL" id="OHA33912.1"/>
    </source>
</evidence>
<sequence>METKETPARTTEVIQSGVPRIRTYERDVGEFMKQEGGTAAKFALAEQERRINNTEQPLTSRPFLRGSTTSLPAQAGEARGEGVVSLQNPPTTPPRGLGTPPQAGGDVKISIPLPQMELMRKSARSLVLWSVVFLFLAGAIGIGYWYFSNLPAAENTPTISGMTKIILADREKTLDSSRLVRDTFITAFAREREAALALSSFTLITPTKAARSAEGEAMERALTAQEFLSLLNASTEGGFVRALEPQFALGLRGLPTNRAFLVFKTNYYQTALAGMLKWEKTILGDIGPLFGEAIGGVNFTDRTIRNRDIRELIGTDDKPLLLYGFADKKTIIITNDEDSFEKIMDKLVAAPQ</sequence>
<feature type="region of interest" description="Disordered" evidence="1">
    <location>
        <begin position="47"/>
        <end position="105"/>
    </location>
</feature>
<evidence type="ECO:0000256" key="2">
    <source>
        <dbReference type="SAM" id="Phobius"/>
    </source>
</evidence>
<reference evidence="3 4" key="1">
    <citation type="journal article" date="2016" name="Nat. Commun.">
        <title>Thousands of microbial genomes shed light on interconnected biogeochemical processes in an aquifer system.</title>
        <authorList>
            <person name="Anantharaman K."/>
            <person name="Brown C.T."/>
            <person name="Hug L.A."/>
            <person name="Sharon I."/>
            <person name="Castelle C.J."/>
            <person name="Probst A.J."/>
            <person name="Thomas B.C."/>
            <person name="Singh A."/>
            <person name="Wilkins M.J."/>
            <person name="Karaoz U."/>
            <person name="Brodie E.L."/>
            <person name="Williams K.H."/>
            <person name="Hubbard S.S."/>
            <person name="Banfield J.F."/>
        </authorList>
    </citation>
    <scope>NUCLEOTIDE SEQUENCE [LARGE SCALE GENOMIC DNA]</scope>
</reference>
<organism evidence="3 4">
    <name type="scientific">Candidatus Taylorbacteria bacterium RIFCSPLOWO2_01_FULL_48_100</name>
    <dbReference type="NCBI Taxonomy" id="1802322"/>
    <lineage>
        <taxon>Bacteria</taxon>
        <taxon>Candidatus Tayloriibacteriota</taxon>
    </lineage>
</organism>
<feature type="transmembrane region" description="Helical" evidence="2">
    <location>
        <begin position="126"/>
        <end position="147"/>
    </location>
</feature>
<gene>
    <name evidence="3" type="ORF">A2938_02715</name>
</gene>
<evidence type="ECO:0000256" key="1">
    <source>
        <dbReference type="SAM" id="MobiDB-lite"/>
    </source>
</evidence>
<protein>
    <submittedName>
        <fullName evidence="3">Uncharacterized protein</fullName>
    </submittedName>
</protein>
<evidence type="ECO:0000313" key="4">
    <source>
        <dbReference type="Proteomes" id="UP000177797"/>
    </source>
</evidence>
<proteinExistence type="predicted"/>
<dbReference type="AlphaFoldDB" id="A0A1G2NEZ2"/>
<accession>A0A1G2NEZ2</accession>
<name>A0A1G2NEZ2_9BACT</name>
<dbReference type="Proteomes" id="UP000177797">
    <property type="component" value="Unassembled WGS sequence"/>
</dbReference>
<dbReference type="EMBL" id="MHSA01000021">
    <property type="protein sequence ID" value="OHA33912.1"/>
    <property type="molecule type" value="Genomic_DNA"/>
</dbReference>